<evidence type="ECO:0000313" key="2">
    <source>
        <dbReference type="EMBL" id="OMO54955.1"/>
    </source>
</evidence>
<feature type="region of interest" description="Disordered" evidence="1">
    <location>
        <begin position="1"/>
        <end position="21"/>
    </location>
</feature>
<dbReference type="AlphaFoldDB" id="A0A1R3GA38"/>
<dbReference type="Proteomes" id="UP000188268">
    <property type="component" value="Unassembled WGS sequence"/>
</dbReference>
<dbReference type="Gramene" id="OMO54955">
    <property type="protein sequence ID" value="OMO54955"/>
    <property type="gene ID" value="CCACVL1_27452"/>
</dbReference>
<proteinExistence type="predicted"/>
<feature type="non-terminal residue" evidence="2">
    <location>
        <position position="1"/>
    </location>
</feature>
<accession>A0A1R3GA38</accession>
<reference evidence="2 3" key="1">
    <citation type="submission" date="2013-09" db="EMBL/GenBank/DDBJ databases">
        <title>Corchorus capsularis genome sequencing.</title>
        <authorList>
            <person name="Alam M."/>
            <person name="Haque M.S."/>
            <person name="Islam M.S."/>
            <person name="Emdad E.M."/>
            <person name="Islam M.M."/>
            <person name="Ahmed B."/>
            <person name="Halim A."/>
            <person name="Hossen Q.M.M."/>
            <person name="Hossain M.Z."/>
            <person name="Ahmed R."/>
            <person name="Khan M.M."/>
            <person name="Islam R."/>
            <person name="Rashid M.M."/>
            <person name="Khan S.A."/>
            <person name="Rahman M.S."/>
            <person name="Alam M."/>
        </authorList>
    </citation>
    <scope>NUCLEOTIDE SEQUENCE [LARGE SCALE GENOMIC DNA]</scope>
    <source>
        <strain evidence="3">cv. CVL-1</strain>
        <tissue evidence="2">Whole seedling</tissue>
    </source>
</reference>
<comment type="caution">
    <text evidence="2">The sequence shown here is derived from an EMBL/GenBank/DDBJ whole genome shotgun (WGS) entry which is preliminary data.</text>
</comment>
<gene>
    <name evidence="2" type="ORF">CCACVL1_27452</name>
</gene>
<evidence type="ECO:0000313" key="3">
    <source>
        <dbReference type="Proteomes" id="UP000188268"/>
    </source>
</evidence>
<name>A0A1R3GA38_COCAP</name>
<organism evidence="2 3">
    <name type="scientific">Corchorus capsularis</name>
    <name type="common">Jute</name>
    <dbReference type="NCBI Taxonomy" id="210143"/>
    <lineage>
        <taxon>Eukaryota</taxon>
        <taxon>Viridiplantae</taxon>
        <taxon>Streptophyta</taxon>
        <taxon>Embryophyta</taxon>
        <taxon>Tracheophyta</taxon>
        <taxon>Spermatophyta</taxon>
        <taxon>Magnoliopsida</taxon>
        <taxon>eudicotyledons</taxon>
        <taxon>Gunneridae</taxon>
        <taxon>Pentapetalae</taxon>
        <taxon>rosids</taxon>
        <taxon>malvids</taxon>
        <taxon>Malvales</taxon>
        <taxon>Malvaceae</taxon>
        <taxon>Grewioideae</taxon>
        <taxon>Apeibeae</taxon>
        <taxon>Corchorus</taxon>
    </lineage>
</organism>
<sequence>RRTGRVMKPKGPQDEDPETPHIQTIVSVLGSDESAKEALIYSYTAAYGASPPTSRLSMMQRYQVSAPICVLQNVQRYK</sequence>
<evidence type="ECO:0000256" key="1">
    <source>
        <dbReference type="SAM" id="MobiDB-lite"/>
    </source>
</evidence>
<protein>
    <submittedName>
        <fullName evidence="2">Uncharacterized protein</fullName>
    </submittedName>
</protein>
<dbReference type="EMBL" id="AWWV01014822">
    <property type="protein sequence ID" value="OMO54955.1"/>
    <property type="molecule type" value="Genomic_DNA"/>
</dbReference>
<keyword evidence="3" id="KW-1185">Reference proteome</keyword>
<dbReference type="OrthoDB" id="687377at2759"/>